<reference evidence="3" key="1">
    <citation type="journal article" date="2023" name="Proc. Natl. Acad. Sci. U.S.A.">
        <title>Genomic and structural basis for evolution of tropane alkaloid biosynthesis.</title>
        <authorList>
            <person name="Wanga Y.-J."/>
            <person name="Taina T."/>
            <person name="Yua J.-Y."/>
            <person name="Lia J."/>
            <person name="Xua B."/>
            <person name="Chenc J."/>
            <person name="D'Auriad J.C."/>
            <person name="Huanga J.-P."/>
            <person name="Huanga S.-X."/>
        </authorList>
    </citation>
    <scope>NUCLEOTIDE SEQUENCE [LARGE SCALE GENOMIC DNA]</scope>
    <source>
        <strain evidence="3">cv. KIB-2019</strain>
    </source>
</reference>
<evidence type="ECO:0000313" key="3">
    <source>
        <dbReference type="Proteomes" id="UP001152561"/>
    </source>
</evidence>
<dbReference type="AlphaFoldDB" id="A0A9Q1R406"/>
<comment type="caution">
    <text evidence="2">The sequence shown here is derived from an EMBL/GenBank/DDBJ whole genome shotgun (WGS) entry which is preliminary data.</text>
</comment>
<name>A0A9Q1R406_9SOLA</name>
<dbReference type="EMBL" id="JAJAGQ010000018">
    <property type="protein sequence ID" value="KAJ8537167.1"/>
    <property type="molecule type" value="Genomic_DNA"/>
</dbReference>
<keyword evidence="3" id="KW-1185">Reference proteome</keyword>
<sequence length="272" mass="31668">MKEEFSIEGRPSCIEAAMAIEGEFGCIDGEIVEVMKKSCDNEKGINNEIKQLQKAINNEEMKVMEIKQLENKGEKRKRATALVLRRNNDMVNEGQSIRFEGIQEMLQTYMERESRLEEERKILLQSILANDKALKRANKFFEEVNSSNVMDLFTPQYRLVEEETSSPRDEPKYFYGHDESRGNEEVVQIEEEQNCEEEVFSSQKDEIEEMLSSIIGRNAIFGQVLTKSWKKFQHKNNEIVQNMDFTVNGLLQALNELRHQKTLDKVDIVNQD</sequence>
<evidence type="ECO:0000313" key="2">
    <source>
        <dbReference type="EMBL" id="KAJ8537167.1"/>
    </source>
</evidence>
<keyword evidence="1" id="KW-0175">Coiled coil</keyword>
<feature type="coiled-coil region" evidence="1">
    <location>
        <begin position="42"/>
        <end position="72"/>
    </location>
</feature>
<organism evidence="2 3">
    <name type="scientific">Anisodus acutangulus</name>
    <dbReference type="NCBI Taxonomy" id="402998"/>
    <lineage>
        <taxon>Eukaryota</taxon>
        <taxon>Viridiplantae</taxon>
        <taxon>Streptophyta</taxon>
        <taxon>Embryophyta</taxon>
        <taxon>Tracheophyta</taxon>
        <taxon>Spermatophyta</taxon>
        <taxon>Magnoliopsida</taxon>
        <taxon>eudicotyledons</taxon>
        <taxon>Gunneridae</taxon>
        <taxon>Pentapetalae</taxon>
        <taxon>asterids</taxon>
        <taxon>lamiids</taxon>
        <taxon>Solanales</taxon>
        <taxon>Solanaceae</taxon>
        <taxon>Solanoideae</taxon>
        <taxon>Hyoscyameae</taxon>
        <taxon>Anisodus</taxon>
    </lineage>
</organism>
<proteinExistence type="predicted"/>
<evidence type="ECO:0000256" key="1">
    <source>
        <dbReference type="SAM" id="Coils"/>
    </source>
</evidence>
<dbReference type="Proteomes" id="UP001152561">
    <property type="component" value="Unassembled WGS sequence"/>
</dbReference>
<gene>
    <name evidence="2" type="ORF">K7X08_035568</name>
</gene>
<protein>
    <submittedName>
        <fullName evidence="2">Uncharacterized protein</fullName>
    </submittedName>
</protein>
<accession>A0A9Q1R406</accession>